<sequence length="231" mass="23996">MPPAAGPDARGLAVETAGLSLRGPRGWVYRDARLAVPANALAALAGPAGSGRTSLLLTLGGRMRPTEGTATVGDRTLPAQARAVRRLTALGAVAGVNDLEPALTVGEHVGEALALHEGVLGRWRNRRARVRDALDRAGLDADPRTRAGDLAPDEAQLLGAALALIGRPGVLLLDDVDAGLPFDLQERLWERLRAIAASGVTVIASCHDPAPAGDLARIARLPGPHPERTPR</sequence>
<dbReference type="Gene3D" id="3.40.50.300">
    <property type="entry name" value="P-loop containing nucleotide triphosphate hydrolases"/>
    <property type="match status" value="1"/>
</dbReference>
<feature type="domain" description="ABC transporter" evidence="3">
    <location>
        <begin position="14"/>
        <end position="231"/>
    </location>
</feature>
<proteinExistence type="predicted"/>
<keyword evidence="1" id="KW-0547">Nucleotide-binding</keyword>
<dbReference type="GO" id="GO:0005524">
    <property type="term" value="F:ATP binding"/>
    <property type="evidence" value="ECO:0007669"/>
    <property type="project" value="UniProtKB-KW"/>
</dbReference>
<dbReference type="PANTHER" id="PTHR24220">
    <property type="entry name" value="IMPORT ATP-BINDING PROTEIN"/>
    <property type="match status" value="1"/>
</dbReference>
<evidence type="ECO:0000256" key="1">
    <source>
        <dbReference type="ARBA" id="ARBA00022741"/>
    </source>
</evidence>
<organism evidence="4 5">
    <name type="scientific">Actinomadura parmotrematis</name>
    <dbReference type="NCBI Taxonomy" id="2864039"/>
    <lineage>
        <taxon>Bacteria</taxon>
        <taxon>Bacillati</taxon>
        <taxon>Actinomycetota</taxon>
        <taxon>Actinomycetes</taxon>
        <taxon>Streptosporangiales</taxon>
        <taxon>Thermomonosporaceae</taxon>
        <taxon>Actinomadura</taxon>
    </lineage>
</organism>
<name>A0ABS7G6U5_9ACTN</name>
<dbReference type="Pfam" id="PF00005">
    <property type="entry name" value="ABC_tran"/>
    <property type="match status" value="1"/>
</dbReference>
<dbReference type="RefSeq" id="WP_220170817.1">
    <property type="nucleotide sequence ID" value="NZ_JAIBOA010000036.1"/>
</dbReference>
<dbReference type="PROSITE" id="PS50893">
    <property type="entry name" value="ABC_TRANSPORTER_2"/>
    <property type="match status" value="1"/>
</dbReference>
<accession>A0ABS7G6U5</accession>
<reference evidence="4 5" key="1">
    <citation type="submission" date="2021-07" db="EMBL/GenBank/DDBJ databases">
        <title>Actinomadura sp. PM05-2 isolated from lichen.</title>
        <authorList>
            <person name="Somphong A."/>
            <person name="Phongsopitanun W."/>
            <person name="Tanasupawat S."/>
            <person name="Peongsungnone V."/>
        </authorList>
    </citation>
    <scope>NUCLEOTIDE SEQUENCE [LARGE SCALE GENOMIC DNA]</scope>
    <source>
        <strain evidence="4 5">PM05-2</strain>
    </source>
</reference>
<dbReference type="InterPro" id="IPR003439">
    <property type="entry name" value="ABC_transporter-like_ATP-bd"/>
</dbReference>
<dbReference type="SMART" id="SM00382">
    <property type="entry name" value="AAA"/>
    <property type="match status" value="1"/>
</dbReference>
<evidence type="ECO:0000259" key="3">
    <source>
        <dbReference type="PROSITE" id="PS50893"/>
    </source>
</evidence>
<comment type="caution">
    <text evidence="4">The sequence shown here is derived from an EMBL/GenBank/DDBJ whole genome shotgun (WGS) entry which is preliminary data.</text>
</comment>
<dbReference type="Proteomes" id="UP000774570">
    <property type="component" value="Unassembled WGS sequence"/>
</dbReference>
<dbReference type="InterPro" id="IPR003593">
    <property type="entry name" value="AAA+_ATPase"/>
</dbReference>
<gene>
    <name evidence="4" type="ORF">K1Y72_34890</name>
</gene>
<keyword evidence="5" id="KW-1185">Reference proteome</keyword>
<dbReference type="InterPro" id="IPR027417">
    <property type="entry name" value="P-loop_NTPase"/>
</dbReference>
<keyword evidence="2 4" id="KW-0067">ATP-binding</keyword>
<evidence type="ECO:0000256" key="2">
    <source>
        <dbReference type="ARBA" id="ARBA00022840"/>
    </source>
</evidence>
<protein>
    <submittedName>
        <fullName evidence="4">ATP-binding cassette domain-containing protein</fullName>
    </submittedName>
</protein>
<evidence type="ECO:0000313" key="4">
    <source>
        <dbReference type="EMBL" id="MBW8487584.1"/>
    </source>
</evidence>
<evidence type="ECO:0000313" key="5">
    <source>
        <dbReference type="Proteomes" id="UP000774570"/>
    </source>
</evidence>
<dbReference type="InterPro" id="IPR015854">
    <property type="entry name" value="ABC_transpr_LolD-like"/>
</dbReference>
<dbReference type="EMBL" id="JAIBOA010000036">
    <property type="protein sequence ID" value="MBW8487584.1"/>
    <property type="molecule type" value="Genomic_DNA"/>
</dbReference>
<dbReference type="SUPFAM" id="SSF52540">
    <property type="entry name" value="P-loop containing nucleoside triphosphate hydrolases"/>
    <property type="match status" value="1"/>
</dbReference>